<protein>
    <recommendedName>
        <fullName evidence="4">DUF4218 domain-containing protein</fullName>
    </recommendedName>
</protein>
<dbReference type="EMBL" id="KV425553">
    <property type="protein sequence ID" value="KZT29817.1"/>
    <property type="molecule type" value="Genomic_DNA"/>
</dbReference>
<feature type="transmembrane region" description="Helical" evidence="1">
    <location>
        <begin position="78"/>
        <end position="101"/>
    </location>
</feature>
<sequence length="547" mass="62765">MHPCPWCQVTSVDINKPTGYDRDNFVAKNNFELLRQSFLSKDAQPRRQEQILNDYGIRWCIKNLLPGWLPSQKCALDFMHNVFLGIIAHLFTQVLFAGYMFTGAGGTDSSKQRFEDLVNSVQWPSHVTRLPKNARKLCRNLASSLGENQSLKKADEWRRLLHITPVLLWWSWKDSSDKIPDTEPPLPSNIRRKPTHSRNRRSLYSAVLKLCAAVRIFASRTISMSQARLAQDFLVQYCRHQLQLGVPLMINHHLSMHLLEMVKLFGPVYGWWLFAFERLNGMFEKVNHNGHDGGRLELTLMRNWVQTQLLYELLISLPNSAHELERRLLDHYILAEARSCGSMMTQIAIARSESTVQNIQLPRKPLQKTKFLDLRSCDSSCNLYGLLLEYCRHIWSDITLVDDMSLAPGITFFASQVAKSLPFVRKDNKFAFITSSDGTSRIPVQIAWLLAVQVTGKPPHICAVVQQLLSDDKIPSFPWDLYASTLGIHVSYADKFAEYEVIPVDRIDTPVALIPIFSKQIQSPLWVSISFDHVRISILMLSYFCYS</sequence>
<dbReference type="InParanoid" id="A0A165VKS8"/>
<evidence type="ECO:0000256" key="1">
    <source>
        <dbReference type="SAM" id="Phobius"/>
    </source>
</evidence>
<name>A0A165VKS8_9AGAM</name>
<dbReference type="PANTHER" id="PTHR46579">
    <property type="entry name" value="F5/8 TYPE C DOMAIN-CONTAINING PROTEIN-RELATED"/>
    <property type="match status" value="1"/>
</dbReference>
<evidence type="ECO:0000313" key="3">
    <source>
        <dbReference type="Proteomes" id="UP000076761"/>
    </source>
</evidence>
<evidence type="ECO:0008006" key="4">
    <source>
        <dbReference type="Google" id="ProtNLM"/>
    </source>
</evidence>
<dbReference type="OrthoDB" id="3248986at2759"/>
<keyword evidence="1" id="KW-1133">Transmembrane helix</keyword>
<dbReference type="PANTHER" id="PTHR46579:SF1">
    <property type="entry name" value="F5_8 TYPE C DOMAIN-CONTAINING PROTEIN"/>
    <property type="match status" value="1"/>
</dbReference>
<dbReference type="Proteomes" id="UP000076761">
    <property type="component" value="Unassembled WGS sequence"/>
</dbReference>
<keyword evidence="3" id="KW-1185">Reference proteome</keyword>
<organism evidence="2 3">
    <name type="scientific">Neolentinus lepideus HHB14362 ss-1</name>
    <dbReference type="NCBI Taxonomy" id="1314782"/>
    <lineage>
        <taxon>Eukaryota</taxon>
        <taxon>Fungi</taxon>
        <taxon>Dikarya</taxon>
        <taxon>Basidiomycota</taxon>
        <taxon>Agaricomycotina</taxon>
        <taxon>Agaricomycetes</taxon>
        <taxon>Gloeophyllales</taxon>
        <taxon>Gloeophyllaceae</taxon>
        <taxon>Neolentinus</taxon>
    </lineage>
</organism>
<keyword evidence="1" id="KW-0812">Transmembrane</keyword>
<gene>
    <name evidence="2" type="ORF">NEOLEDRAFT_1055472</name>
</gene>
<dbReference type="STRING" id="1314782.A0A165VKS8"/>
<accession>A0A165VKS8</accession>
<evidence type="ECO:0000313" key="2">
    <source>
        <dbReference type="EMBL" id="KZT29817.1"/>
    </source>
</evidence>
<reference evidence="2 3" key="1">
    <citation type="journal article" date="2016" name="Mol. Biol. Evol.">
        <title>Comparative Genomics of Early-Diverging Mushroom-Forming Fungi Provides Insights into the Origins of Lignocellulose Decay Capabilities.</title>
        <authorList>
            <person name="Nagy L.G."/>
            <person name="Riley R."/>
            <person name="Tritt A."/>
            <person name="Adam C."/>
            <person name="Daum C."/>
            <person name="Floudas D."/>
            <person name="Sun H."/>
            <person name="Yadav J.S."/>
            <person name="Pangilinan J."/>
            <person name="Larsson K.H."/>
            <person name="Matsuura K."/>
            <person name="Barry K."/>
            <person name="Labutti K."/>
            <person name="Kuo R."/>
            <person name="Ohm R.A."/>
            <person name="Bhattacharya S.S."/>
            <person name="Shirouzu T."/>
            <person name="Yoshinaga Y."/>
            <person name="Martin F.M."/>
            <person name="Grigoriev I.V."/>
            <person name="Hibbett D.S."/>
        </authorList>
    </citation>
    <scope>NUCLEOTIDE SEQUENCE [LARGE SCALE GENOMIC DNA]</scope>
    <source>
        <strain evidence="2 3">HHB14362 ss-1</strain>
    </source>
</reference>
<dbReference type="AlphaFoldDB" id="A0A165VKS8"/>
<proteinExistence type="predicted"/>
<keyword evidence="1" id="KW-0472">Membrane</keyword>